<sequence length="135" mass="14094">MATLVRLVPDGGAPSFRAALDRVGPGARIHLTCYGLMAAGPVSRPFNLYLGIDPAAPPALWPRARFVGALSFFNAVGRSYTAEEDPPIDFSAEVTGLIGRRFAEAGEIWVGILHSGPIAAGSDPRLHSLSLIAGG</sequence>
<accession>A0A858R6U8</accession>
<gene>
    <name evidence="1" type="ORF">HHL28_08510</name>
</gene>
<dbReference type="EMBL" id="CP051775">
    <property type="protein sequence ID" value="QJE73118.1"/>
    <property type="molecule type" value="Genomic_DNA"/>
</dbReference>
<protein>
    <submittedName>
        <fullName evidence="1">Uncharacterized protein</fullName>
    </submittedName>
</protein>
<name>A0A858R6U8_9PROT</name>
<organism evidence="1 2">
    <name type="scientific">Aerophototrophica crusticola</name>
    <dbReference type="NCBI Taxonomy" id="1709002"/>
    <lineage>
        <taxon>Bacteria</taxon>
        <taxon>Pseudomonadati</taxon>
        <taxon>Pseudomonadota</taxon>
        <taxon>Alphaproteobacteria</taxon>
        <taxon>Rhodospirillales</taxon>
        <taxon>Rhodospirillaceae</taxon>
        <taxon>Aerophototrophica</taxon>
    </lineage>
</organism>
<reference evidence="1" key="1">
    <citation type="submission" date="2020-04" db="EMBL/GenBank/DDBJ databases">
        <title>A desert anoxygenic phototrophic bacterium fixes CO2 using RubisCO under aerobic conditions.</title>
        <authorList>
            <person name="Tang K."/>
        </authorList>
    </citation>
    <scope>NUCLEOTIDE SEQUENCE [LARGE SCALE GENOMIC DNA]</scope>
    <source>
        <strain evidence="1">MIMtkB3</strain>
    </source>
</reference>
<evidence type="ECO:0000313" key="2">
    <source>
        <dbReference type="Proteomes" id="UP000501891"/>
    </source>
</evidence>
<proteinExistence type="predicted"/>
<keyword evidence="2" id="KW-1185">Reference proteome</keyword>
<dbReference type="KEGG" id="acru:HHL28_08510"/>
<dbReference type="AlphaFoldDB" id="A0A858R6U8"/>
<evidence type="ECO:0000313" key="1">
    <source>
        <dbReference type="EMBL" id="QJE73118.1"/>
    </source>
</evidence>
<dbReference type="Proteomes" id="UP000501891">
    <property type="component" value="Chromosome"/>
</dbReference>